<evidence type="ECO:0000313" key="1">
    <source>
        <dbReference type="EMBL" id="TWU21314.1"/>
    </source>
</evidence>
<name>A0A5C6CCX5_9BACT</name>
<reference evidence="1 2" key="1">
    <citation type="submission" date="2019-02" db="EMBL/GenBank/DDBJ databases">
        <title>Deep-cultivation of Planctomycetes and their phenomic and genomic characterization uncovers novel biology.</title>
        <authorList>
            <person name="Wiegand S."/>
            <person name="Jogler M."/>
            <person name="Boedeker C."/>
            <person name="Pinto D."/>
            <person name="Vollmers J."/>
            <person name="Rivas-Marin E."/>
            <person name="Kohn T."/>
            <person name="Peeters S.H."/>
            <person name="Heuer A."/>
            <person name="Rast P."/>
            <person name="Oberbeckmann S."/>
            <person name="Bunk B."/>
            <person name="Jeske O."/>
            <person name="Meyerdierks A."/>
            <person name="Storesund J.E."/>
            <person name="Kallscheuer N."/>
            <person name="Luecker S."/>
            <person name="Lage O.M."/>
            <person name="Pohl T."/>
            <person name="Merkel B.J."/>
            <person name="Hornburger P."/>
            <person name="Mueller R.-W."/>
            <person name="Bruemmer F."/>
            <person name="Labrenz M."/>
            <person name="Spormann A.M."/>
            <person name="Op Den Camp H."/>
            <person name="Overmann J."/>
            <person name="Amann R."/>
            <person name="Jetten M.S.M."/>
            <person name="Mascher T."/>
            <person name="Medema M.H."/>
            <person name="Devos D.P."/>
            <person name="Kaster A.-K."/>
            <person name="Ovreas L."/>
            <person name="Rohde M."/>
            <person name="Galperin M.Y."/>
            <person name="Jogler C."/>
        </authorList>
    </citation>
    <scope>NUCLEOTIDE SEQUENCE [LARGE SCALE GENOMIC DNA]</scope>
    <source>
        <strain evidence="1 2">Pla144</strain>
    </source>
</reference>
<protein>
    <submittedName>
        <fullName evidence="1">Uncharacterized protein</fullName>
    </submittedName>
</protein>
<proteinExistence type="predicted"/>
<organism evidence="1 2">
    <name type="scientific">Bythopirellula polymerisocia</name>
    <dbReference type="NCBI Taxonomy" id="2528003"/>
    <lineage>
        <taxon>Bacteria</taxon>
        <taxon>Pseudomonadati</taxon>
        <taxon>Planctomycetota</taxon>
        <taxon>Planctomycetia</taxon>
        <taxon>Pirellulales</taxon>
        <taxon>Lacipirellulaceae</taxon>
        <taxon>Bythopirellula</taxon>
    </lineage>
</organism>
<dbReference type="EMBL" id="SJPS01000011">
    <property type="protein sequence ID" value="TWU21314.1"/>
    <property type="molecule type" value="Genomic_DNA"/>
</dbReference>
<dbReference type="RefSeq" id="WP_146452949.1">
    <property type="nucleotide sequence ID" value="NZ_SJPS01000011.1"/>
</dbReference>
<sequence length="81" mass="9240">MRQMVNGRMVDVPLEHDGSVDSDTLREVAAIPKNRTLVQQLPTGENLIVNPGERILINPRDYFRDIPDHVRGKRKSSNEHP</sequence>
<gene>
    <name evidence="1" type="ORF">Pla144_47240</name>
</gene>
<accession>A0A5C6CCX5</accession>
<evidence type="ECO:0000313" key="2">
    <source>
        <dbReference type="Proteomes" id="UP000318437"/>
    </source>
</evidence>
<keyword evidence="2" id="KW-1185">Reference proteome</keyword>
<dbReference type="AlphaFoldDB" id="A0A5C6CCX5"/>
<dbReference type="Proteomes" id="UP000318437">
    <property type="component" value="Unassembled WGS sequence"/>
</dbReference>
<comment type="caution">
    <text evidence="1">The sequence shown here is derived from an EMBL/GenBank/DDBJ whole genome shotgun (WGS) entry which is preliminary data.</text>
</comment>